<accession>A0A7T7BWB1</accession>
<feature type="transmembrane region" description="Helical" evidence="1">
    <location>
        <begin position="55"/>
        <end position="82"/>
    </location>
</feature>
<keyword evidence="1" id="KW-0472">Membrane</keyword>
<feature type="transmembrane region" description="Helical" evidence="1">
    <location>
        <begin position="103"/>
        <end position="123"/>
    </location>
</feature>
<keyword evidence="1" id="KW-1133">Transmembrane helix</keyword>
<feature type="transmembrane region" description="Helical" evidence="1">
    <location>
        <begin position="180"/>
        <end position="199"/>
    </location>
</feature>
<keyword evidence="1" id="KW-0812">Transmembrane</keyword>
<evidence type="ECO:0000256" key="1">
    <source>
        <dbReference type="SAM" id="Phobius"/>
    </source>
</evidence>
<dbReference type="AlphaFoldDB" id="A0A7T7BWB1"/>
<evidence type="ECO:0000313" key="2">
    <source>
        <dbReference type="EMBL" id="QQK55035.1"/>
    </source>
</evidence>
<geneLocation type="plastid" evidence="2"/>
<reference evidence="2" key="1">
    <citation type="submission" date="2020-10" db="EMBL/GenBank/DDBJ databases">
        <title>Complete chloroplast genome of the Synurophyceae Poterioochromonas malhamensis (Pringsheim) R.A.Andersen 2017 from Van Lake in Eastern Anatolia.</title>
        <authorList>
            <person name="Gastineau R."/>
            <person name="Yilmaz E."/>
            <person name="Solak C.N."/>
            <person name="Lemieux C."/>
            <person name="Turmel M."/>
            <person name="Witkowski A."/>
        </authorList>
    </citation>
    <scope>NUCLEOTIDE SEQUENCE</scope>
    <source>
        <strain evidence="2">SZCZR2049</strain>
    </source>
</reference>
<feature type="transmembrane region" description="Helical" evidence="1">
    <location>
        <begin position="143"/>
        <end position="168"/>
    </location>
</feature>
<name>A0A7T7BWB1_9STRA</name>
<dbReference type="EMBL" id="MW175522">
    <property type="protein sequence ID" value="QQK55035.1"/>
    <property type="molecule type" value="Genomic_DNA"/>
</dbReference>
<keyword evidence="2" id="KW-0934">Plastid</keyword>
<sequence>MFTFIEIFEKQSKLYQIFFSIFKWVETFFQSFFFFKFLRELSPEIKFFQYQFSFYYFSIFCSWIILLLLSFSFQNVSYFFDLNNFYGFKSTLKKLTFFLVKQLFFIILLVLFSIGNLIFPALIDSFNFSIQKNLENFWVFDQILKIQTNFLIFFIIFPEIFRVIFIKFTTEKEINAYPRFWKIFFITILIISAIFTPTLDNSIQLIFSSLFFLLYLFALVGINKRSYLLSSNFNSNF</sequence>
<dbReference type="GeneID" id="67132931"/>
<feature type="transmembrane region" description="Helical" evidence="1">
    <location>
        <begin position="205"/>
        <end position="222"/>
    </location>
</feature>
<dbReference type="RefSeq" id="YP_010139369.1">
    <property type="nucleotide sequence ID" value="NC_056910.1"/>
</dbReference>
<proteinExistence type="predicted"/>
<feature type="transmembrane region" description="Helical" evidence="1">
    <location>
        <begin position="14"/>
        <end position="35"/>
    </location>
</feature>
<gene>
    <name evidence="2" type="primary">TatC</name>
</gene>
<organism evidence="2">
    <name type="scientific">Poterioochromonas malhamensis</name>
    <dbReference type="NCBI Taxonomy" id="88167"/>
    <lineage>
        <taxon>Eukaryota</taxon>
        <taxon>Sar</taxon>
        <taxon>Stramenopiles</taxon>
        <taxon>Ochrophyta</taxon>
        <taxon>Synurophyceae</taxon>
        <taxon>Ochromonadales</taxon>
        <taxon>Ochromonadaceae</taxon>
        <taxon>Poterioochromonas</taxon>
    </lineage>
</organism>
<protein>
    <submittedName>
        <fullName evidence="2">Sec-independent protein translocase component TatC</fullName>
    </submittedName>
</protein>